<accession>A0A8T1TVA8</accession>
<organism evidence="1 2">
    <name type="scientific">Phytophthora cactorum</name>
    <dbReference type="NCBI Taxonomy" id="29920"/>
    <lineage>
        <taxon>Eukaryota</taxon>
        <taxon>Sar</taxon>
        <taxon>Stramenopiles</taxon>
        <taxon>Oomycota</taxon>
        <taxon>Peronosporomycetes</taxon>
        <taxon>Peronosporales</taxon>
        <taxon>Peronosporaceae</taxon>
        <taxon>Phytophthora</taxon>
    </lineage>
</organism>
<reference evidence="1" key="1">
    <citation type="submission" date="2021-01" db="EMBL/GenBank/DDBJ databases">
        <title>Phytophthora aleatoria, a newly-described species from Pinus radiata is distinct from Phytophthora cactorum isolates based on comparative genomics.</title>
        <authorList>
            <person name="Mcdougal R."/>
            <person name="Panda P."/>
            <person name="Williams N."/>
            <person name="Studholme D.J."/>
        </authorList>
    </citation>
    <scope>NUCLEOTIDE SEQUENCE</scope>
    <source>
        <strain evidence="1">NZFS 3830</strain>
    </source>
</reference>
<dbReference type="VEuPathDB" id="FungiDB:PC110_g15205"/>
<sequence length="175" mass="19029">MSGTHFLKGSNYDRFLILSAHVLNLSAEFVNNAVQWCSCSDVTSNDETTSKDASIDSDDDWLDVDSIGCSDDLGRMREMEKIERALDEEEVCTSQTETVTLLKAAMLSRGATLSSATLTQDSSVEPTQVTTDQQDCDYSAAGMPLTAFAPSTYAAYEETPLSQVLLGEINITEQS</sequence>
<evidence type="ECO:0000313" key="1">
    <source>
        <dbReference type="EMBL" id="KAG6949643.1"/>
    </source>
</evidence>
<dbReference type="EMBL" id="JAENGZ010001224">
    <property type="protein sequence ID" value="KAG6949643.1"/>
    <property type="molecule type" value="Genomic_DNA"/>
</dbReference>
<evidence type="ECO:0000313" key="2">
    <source>
        <dbReference type="Proteomes" id="UP000688947"/>
    </source>
</evidence>
<dbReference type="Proteomes" id="UP000688947">
    <property type="component" value="Unassembled WGS sequence"/>
</dbReference>
<gene>
    <name evidence="1" type="ORF">JG687_00014726</name>
</gene>
<dbReference type="OrthoDB" id="10291561at2759"/>
<name>A0A8T1TVA8_9STRA</name>
<dbReference type="AlphaFoldDB" id="A0A8T1TVA8"/>
<proteinExistence type="predicted"/>
<protein>
    <submittedName>
        <fullName evidence="1">Uncharacterized protein</fullName>
    </submittedName>
</protein>
<comment type="caution">
    <text evidence="1">The sequence shown here is derived from an EMBL/GenBank/DDBJ whole genome shotgun (WGS) entry which is preliminary data.</text>
</comment>